<accession>A0A8J6F5T6</accession>
<evidence type="ECO:0000313" key="8">
    <source>
        <dbReference type="Proteomes" id="UP000770717"/>
    </source>
</evidence>
<dbReference type="Gene3D" id="3.40.220.10">
    <property type="entry name" value="Leucine Aminopeptidase, subunit E, domain 1"/>
    <property type="match status" value="2"/>
</dbReference>
<dbReference type="PROSITE" id="PS51154">
    <property type="entry name" value="MACRO"/>
    <property type="match status" value="1"/>
</dbReference>
<dbReference type="GO" id="GO:0005634">
    <property type="term" value="C:nucleus"/>
    <property type="evidence" value="ECO:0007669"/>
    <property type="project" value="UniProtKB-SubCell"/>
</dbReference>
<keyword evidence="3" id="KW-0808">Transferase</keyword>
<gene>
    <name evidence="7" type="ORF">GDO78_012236</name>
</gene>
<protein>
    <recommendedName>
        <fullName evidence="6">Macro domain-containing protein</fullName>
    </recommendedName>
</protein>
<dbReference type="InterPro" id="IPR002589">
    <property type="entry name" value="Macro_dom"/>
</dbReference>
<dbReference type="InterPro" id="IPR043472">
    <property type="entry name" value="Macro_dom-like"/>
</dbReference>
<dbReference type="GO" id="GO:0003950">
    <property type="term" value="F:NAD+ poly-ADP-ribosyltransferase activity"/>
    <property type="evidence" value="ECO:0007669"/>
    <property type="project" value="TreeGrafter"/>
</dbReference>
<evidence type="ECO:0000313" key="7">
    <source>
        <dbReference type="EMBL" id="KAG9480659.1"/>
    </source>
</evidence>
<organism evidence="7 8">
    <name type="scientific">Eleutherodactylus coqui</name>
    <name type="common">Puerto Rican coqui</name>
    <dbReference type="NCBI Taxonomy" id="57060"/>
    <lineage>
        <taxon>Eukaryota</taxon>
        <taxon>Metazoa</taxon>
        <taxon>Chordata</taxon>
        <taxon>Craniata</taxon>
        <taxon>Vertebrata</taxon>
        <taxon>Euteleostomi</taxon>
        <taxon>Amphibia</taxon>
        <taxon>Batrachia</taxon>
        <taxon>Anura</taxon>
        <taxon>Neobatrachia</taxon>
        <taxon>Hyloidea</taxon>
        <taxon>Eleutherodactylidae</taxon>
        <taxon>Eleutherodactylinae</taxon>
        <taxon>Eleutherodactylus</taxon>
        <taxon>Eleutherodactylus</taxon>
    </lineage>
</organism>
<dbReference type="SMART" id="SM00506">
    <property type="entry name" value="A1pp"/>
    <property type="match status" value="1"/>
</dbReference>
<reference evidence="7" key="1">
    <citation type="thesis" date="2020" institute="ProQuest LLC" country="789 East Eisenhower Parkway, Ann Arbor, MI, USA">
        <title>Comparative Genomics and Chromosome Evolution.</title>
        <authorList>
            <person name="Mudd A.B."/>
        </authorList>
    </citation>
    <scope>NUCLEOTIDE SEQUENCE</scope>
    <source>
        <strain evidence="7">HN-11 Male</strain>
        <tissue evidence="7">Kidney and liver</tissue>
    </source>
</reference>
<dbReference type="OrthoDB" id="9902023at2759"/>
<evidence type="ECO:0000259" key="6">
    <source>
        <dbReference type="PROSITE" id="PS51154"/>
    </source>
</evidence>
<dbReference type="GO" id="GO:0010629">
    <property type="term" value="P:negative regulation of gene expression"/>
    <property type="evidence" value="ECO:0007669"/>
    <property type="project" value="TreeGrafter"/>
</dbReference>
<dbReference type="GO" id="GO:0003714">
    <property type="term" value="F:transcription corepressor activity"/>
    <property type="evidence" value="ECO:0007669"/>
    <property type="project" value="TreeGrafter"/>
</dbReference>
<dbReference type="AlphaFoldDB" id="A0A8J6F5T6"/>
<feature type="domain" description="Macro" evidence="6">
    <location>
        <begin position="101"/>
        <end position="274"/>
    </location>
</feature>
<dbReference type="PANTHER" id="PTHR14453">
    <property type="entry name" value="PARP/ZINC FINGER CCCH TYPE DOMAIN CONTAINING PROTEIN"/>
    <property type="match status" value="1"/>
</dbReference>
<dbReference type="SUPFAM" id="SSF52949">
    <property type="entry name" value="Macro domain-like"/>
    <property type="match status" value="2"/>
</dbReference>
<comment type="subcellular location">
    <subcellularLocation>
        <location evidence="1">Nucleus</location>
    </subcellularLocation>
</comment>
<evidence type="ECO:0000256" key="5">
    <source>
        <dbReference type="ARBA" id="ARBA00023242"/>
    </source>
</evidence>
<keyword evidence="4" id="KW-0520">NAD</keyword>
<comment type="caution">
    <text evidence="7">The sequence shown here is derived from an EMBL/GenBank/DDBJ whole genome shotgun (WGS) entry which is preliminary data.</text>
</comment>
<dbReference type="GO" id="GO:1990404">
    <property type="term" value="F:NAD+-protein mono-ADP-ribosyltransferase activity"/>
    <property type="evidence" value="ECO:0007669"/>
    <property type="project" value="TreeGrafter"/>
</dbReference>
<dbReference type="Proteomes" id="UP000770717">
    <property type="component" value="Unassembled WGS sequence"/>
</dbReference>
<dbReference type="GO" id="GO:0070212">
    <property type="term" value="P:protein poly-ADP-ribosylation"/>
    <property type="evidence" value="ECO:0007669"/>
    <property type="project" value="TreeGrafter"/>
</dbReference>
<evidence type="ECO:0000256" key="3">
    <source>
        <dbReference type="ARBA" id="ARBA00022679"/>
    </source>
</evidence>
<sequence length="275" mass="30225">MFLDQCNSVAAVKSVAVSALGTGAALNFPNELAATIMGEEIRSFVERHPQRNLKEVRIVIKQLQRNETAYIAYREKLLAMNLGQQIKLCKENGGSFIRTVLGQHTQKKAGRLTVSVVYGDIGEESTDAIVNSTNFATWGPHSVAARIFTAVGPDILKTTREAHGTGCKLVLTTAVPLPCKWILHCNCGGKLNNIPDLVLEILAKCEHVGLQSVAIPAIGAGECKFRPEDVACHMMKSISHFTEKTNLKCLSCVRLITYSPYIYHTFCAELRKHFI</sequence>
<dbReference type="InterPro" id="IPR052056">
    <property type="entry name" value="Mono-ARTD/PARP"/>
</dbReference>
<dbReference type="GO" id="GO:0005737">
    <property type="term" value="C:cytoplasm"/>
    <property type="evidence" value="ECO:0007669"/>
    <property type="project" value="TreeGrafter"/>
</dbReference>
<dbReference type="EMBL" id="WNTK01000007">
    <property type="protein sequence ID" value="KAG9480659.1"/>
    <property type="molecule type" value="Genomic_DNA"/>
</dbReference>
<keyword evidence="8" id="KW-1185">Reference proteome</keyword>
<proteinExistence type="predicted"/>
<evidence type="ECO:0000256" key="4">
    <source>
        <dbReference type="ARBA" id="ARBA00023027"/>
    </source>
</evidence>
<evidence type="ECO:0000256" key="1">
    <source>
        <dbReference type="ARBA" id="ARBA00004123"/>
    </source>
</evidence>
<keyword evidence="2" id="KW-0328">Glycosyltransferase</keyword>
<keyword evidence="5" id="KW-0539">Nucleus</keyword>
<name>A0A8J6F5T6_ELECQ</name>
<evidence type="ECO:0000256" key="2">
    <source>
        <dbReference type="ARBA" id="ARBA00022676"/>
    </source>
</evidence>
<dbReference type="PANTHER" id="PTHR14453:SF105">
    <property type="entry name" value="POLY [ADP-RIBOSE] POLYMERASE"/>
    <property type="match status" value="1"/>
</dbReference>
<dbReference type="Pfam" id="PF01661">
    <property type="entry name" value="Macro"/>
    <property type="match status" value="1"/>
</dbReference>